<keyword evidence="4" id="KW-1185">Reference proteome</keyword>
<evidence type="ECO:0000256" key="2">
    <source>
        <dbReference type="SAM" id="Phobius"/>
    </source>
</evidence>
<feature type="region of interest" description="Disordered" evidence="1">
    <location>
        <begin position="1"/>
        <end position="91"/>
    </location>
</feature>
<name>A0A9R1VAT2_LACSA</name>
<keyword evidence="2" id="KW-0812">Transmembrane</keyword>
<keyword evidence="2" id="KW-1133">Transmembrane helix</keyword>
<feature type="compositionally biased region" description="Polar residues" evidence="1">
    <location>
        <begin position="1"/>
        <end position="11"/>
    </location>
</feature>
<accession>A0A9R1VAT2</accession>
<reference evidence="3 4" key="1">
    <citation type="journal article" date="2017" name="Nat. Commun.">
        <title>Genome assembly with in vitro proximity ligation data and whole-genome triplication in lettuce.</title>
        <authorList>
            <person name="Reyes-Chin-Wo S."/>
            <person name="Wang Z."/>
            <person name="Yang X."/>
            <person name="Kozik A."/>
            <person name="Arikit S."/>
            <person name="Song C."/>
            <person name="Xia L."/>
            <person name="Froenicke L."/>
            <person name="Lavelle D.O."/>
            <person name="Truco M.J."/>
            <person name="Xia R."/>
            <person name="Zhu S."/>
            <person name="Xu C."/>
            <person name="Xu H."/>
            <person name="Xu X."/>
            <person name="Cox K."/>
            <person name="Korf I."/>
            <person name="Meyers B.C."/>
            <person name="Michelmore R.W."/>
        </authorList>
    </citation>
    <scope>NUCLEOTIDE SEQUENCE [LARGE SCALE GENOMIC DNA]</scope>
    <source>
        <strain evidence="4">cv. Salinas</strain>
        <tissue evidence="3">Seedlings</tissue>
    </source>
</reference>
<comment type="caution">
    <text evidence="3">The sequence shown here is derived from an EMBL/GenBank/DDBJ whole genome shotgun (WGS) entry which is preliminary data.</text>
</comment>
<proteinExistence type="predicted"/>
<gene>
    <name evidence="3" type="ORF">LSAT_V11C600313940</name>
</gene>
<sequence length="286" mass="32252">MVQSSSPTPEQMDSLIAELQRNARKPPQTVPVHTEPPSGNDLEDSAQALLPRKRKRRDPRSGVLITDPVQKTYTPIEPDSMAKNTQGPFTESSTVIQEISSPFTESIPMDQDFESPIFKEEVIPSEGAQASRSSFETPVLEISKGKSKFPDSELVDVNRVFDLEQSSTEKDLIIGKKEIRISDLEKENSKKSSKISKLQANRGGLTALFFDLRQRLFQRFGDEFHPLSAEGEKKSLLLVLVQPIQLLNLQVKELQDLLQMLILIHFYLLALLLLKKEERSKLGLSR</sequence>
<evidence type="ECO:0000313" key="4">
    <source>
        <dbReference type="Proteomes" id="UP000235145"/>
    </source>
</evidence>
<dbReference type="AlphaFoldDB" id="A0A9R1VAT2"/>
<feature type="transmembrane region" description="Helical" evidence="2">
    <location>
        <begin position="257"/>
        <end position="274"/>
    </location>
</feature>
<dbReference type="EMBL" id="NBSK02000006">
    <property type="protein sequence ID" value="KAJ0201413.1"/>
    <property type="molecule type" value="Genomic_DNA"/>
</dbReference>
<keyword evidence="2" id="KW-0472">Membrane</keyword>
<evidence type="ECO:0000313" key="3">
    <source>
        <dbReference type="EMBL" id="KAJ0201413.1"/>
    </source>
</evidence>
<dbReference type="Proteomes" id="UP000235145">
    <property type="component" value="Unassembled WGS sequence"/>
</dbReference>
<organism evidence="3 4">
    <name type="scientific">Lactuca sativa</name>
    <name type="common">Garden lettuce</name>
    <dbReference type="NCBI Taxonomy" id="4236"/>
    <lineage>
        <taxon>Eukaryota</taxon>
        <taxon>Viridiplantae</taxon>
        <taxon>Streptophyta</taxon>
        <taxon>Embryophyta</taxon>
        <taxon>Tracheophyta</taxon>
        <taxon>Spermatophyta</taxon>
        <taxon>Magnoliopsida</taxon>
        <taxon>eudicotyledons</taxon>
        <taxon>Gunneridae</taxon>
        <taxon>Pentapetalae</taxon>
        <taxon>asterids</taxon>
        <taxon>campanulids</taxon>
        <taxon>Asterales</taxon>
        <taxon>Asteraceae</taxon>
        <taxon>Cichorioideae</taxon>
        <taxon>Cichorieae</taxon>
        <taxon>Lactucinae</taxon>
        <taxon>Lactuca</taxon>
    </lineage>
</organism>
<protein>
    <submittedName>
        <fullName evidence="3">Uncharacterized protein</fullName>
    </submittedName>
</protein>
<evidence type="ECO:0000256" key="1">
    <source>
        <dbReference type="SAM" id="MobiDB-lite"/>
    </source>
</evidence>
<feature type="compositionally biased region" description="Polar residues" evidence="1">
    <location>
        <begin position="82"/>
        <end position="91"/>
    </location>
</feature>